<evidence type="ECO:0000256" key="6">
    <source>
        <dbReference type="ARBA" id="ARBA00023018"/>
    </source>
</evidence>
<keyword evidence="9" id="KW-0675">Receptor</keyword>
<dbReference type="SUPFAM" id="SSF63712">
    <property type="entry name" value="Nicotinic receptor ligand binding domain-like"/>
    <property type="match status" value="2"/>
</dbReference>
<keyword evidence="4" id="KW-0732">Signal</keyword>
<comment type="catalytic activity">
    <reaction evidence="16">
        <text>Ca(2+)(in) = Ca(2+)(out)</text>
        <dbReference type="Rhea" id="RHEA:29671"/>
        <dbReference type="ChEBI" id="CHEBI:29108"/>
    </reaction>
</comment>
<comment type="function">
    <text evidence="17">Forms serotonin (5-hydroxytryptamine/5-HT3)-activated cation-selective channel complexes, which when activated cause fast, depolarizing responses in neurons.</text>
</comment>
<feature type="transmembrane region" description="Helical" evidence="18">
    <location>
        <begin position="462"/>
        <end position="479"/>
    </location>
</feature>
<feature type="domain" description="Neurotransmitter-gated ion-channel transmembrane" evidence="20">
    <location>
        <begin position="91"/>
        <end position="238"/>
    </location>
</feature>
<dbReference type="CDD" id="cd19063">
    <property type="entry name" value="LGIC_TM_5-HT3"/>
    <property type="match status" value="1"/>
</dbReference>
<evidence type="ECO:0000256" key="11">
    <source>
        <dbReference type="ARBA" id="ARBA00023286"/>
    </source>
</evidence>
<dbReference type="Gene3D" id="1.20.58.390">
    <property type="entry name" value="Neurotransmitter-gated ion-channel transmembrane domain"/>
    <property type="match status" value="2"/>
</dbReference>
<feature type="transmembrane region" description="Helical" evidence="18">
    <location>
        <begin position="116"/>
        <end position="133"/>
    </location>
</feature>
<evidence type="ECO:0000256" key="7">
    <source>
        <dbReference type="ARBA" id="ARBA00023065"/>
    </source>
</evidence>
<evidence type="ECO:0000313" key="21">
    <source>
        <dbReference type="EMBL" id="MBN3292545.1"/>
    </source>
</evidence>
<evidence type="ECO:0000256" key="17">
    <source>
        <dbReference type="ARBA" id="ARBA00037540"/>
    </source>
</evidence>
<evidence type="ECO:0000256" key="1">
    <source>
        <dbReference type="ARBA" id="ARBA00022448"/>
    </source>
</evidence>
<keyword evidence="6" id="KW-0770">Synapse</keyword>
<dbReference type="InterPro" id="IPR036734">
    <property type="entry name" value="Neur_chan_lig-bd_sf"/>
</dbReference>
<dbReference type="InterPro" id="IPR049944">
    <property type="entry name" value="LGIC_TM_5-HT3"/>
</dbReference>
<feature type="transmembrane region" description="Helical" evidence="18">
    <location>
        <begin position="85"/>
        <end position="104"/>
    </location>
</feature>
<evidence type="ECO:0000256" key="4">
    <source>
        <dbReference type="ARBA" id="ARBA00022729"/>
    </source>
</evidence>
<protein>
    <submittedName>
        <fullName evidence="21">5HT3A protein</fullName>
    </submittedName>
</protein>
<keyword evidence="2" id="KW-1003">Cell membrane</keyword>
<evidence type="ECO:0000256" key="18">
    <source>
        <dbReference type="SAM" id="Phobius"/>
    </source>
</evidence>
<feature type="domain" description="Neurotransmitter-gated ion-channel ligand-binding" evidence="19">
    <location>
        <begin position="255"/>
        <end position="429"/>
    </location>
</feature>
<dbReference type="SUPFAM" id="SSF90112">
    <property type="entry name" value="Neurotransmitter-gated ion-channel transmembrane pore"/>
    <property type="match status" value="2"/>
</dbReference>
<feature type="transmembrane region" description="Helical" evidence="18">
    <location>
        <begin position="554"/>
        <end position="575"/>
    </location>
</feature>
<dbReference type="InterPro" id="IPR006029">
    <property type="entry name" value="Neurotrans-gated_channel_TM"/>
</dbReference>
<dbReference type="InterPro" id="IPR006201">
    <property type="entry name" value="Neur_channel"/>
</dbReference>
<dbReference type="Pfam" id="PF02932">
    <property type="entry name" value="Neur_chan_memb"/>
    <property type="match status" value="1"/>
</dbReference>
<dbReference type="EMBL" id="JAAWVN010017017">
    <property type="protein sequence ID" value="MBN3292545.1"/>
    <property type="molecule type" value="Genomic_DNA"/>
</dbReference>
<keyword evidence="8 18" id="KW-0472">Membrane</keyword>
<comment type="catalytic activity">
    <reaction evidence="14">
        <text>K(+)(in) = K(+)(out)</text>
        <dbReference type="Rhea" id="RHEA:29463"/>
        <dbReference type="ChEBI" id="CHEBI:29103"/>
    </reaction>
</comment>
<feature type="non-terminal residue" evidence="21">
    <location>
        <position position="577"/>
    </location>
</feature>
<name>A0ABS2Z272_POLSE</name>
<dbReference type="InterPro" id="IPR038050">
    <property type="entry name" value="Neuro_actylchol_rec"/>
</dbReference>
<evidence type="ECO:0000256" key="14">
    <source>
        <dbReference type="ARBA" id="ARBA00034430"/>
    </source>
</evidence>
<dbReference type="InterPro" id="IPR006202">
    <property type="entry name" value="Neur_chan_lig-bd"/>
</dbReference>
<comment type="caution">
    <text evidence="21">The sequence shown here is derived from an EMBL/GenBank/DDBJ whole genome shotgun (WGS) entry which is preliminary data.</text>
</comment>
<feature type="transmembrane region" description="Helical" evidence="18">
    <location>
        <begin position="431"/>
        <end position="456"/>
    </location>
</feature>
<evidence type="ECO:0000259" key="20">
    <source>
        <dbReference type="Pfam" id="PF02932"/>
    </source>
</evidence>
<evidence type="ECO:0000256" key="3">
    <source>
        <dbReference type="ARBA" id="ARBA00022692"/>
    </source>
</evidence>
<feature type="non-terminal residue" evidence="21">
    <location>
        <position position="1"/>
    </location>
</feature>
<feature type="transmembrane region" description="Helical" evidence="18">
    <location>
        <begin position="145"/>
        <end position="171"/>
    </location>
</feature>
<keyword evidence="12" id="KW-0407">Ion channel</keyword>
<sequence length="577" mass="65594">MDAYGFPFDRQTCFLTFGPYVNTVEEIIVKAASNSTTVQKLTDQHYIDRGEWDLQSIEVSNQNLTFGEEVFSKVRYKLNLRRIPVLYIINLVVPACFLIILDFASMFIPINGGERLGFKITVVLGFSVLLLIMNDLLPSTSSTPLLGVFFSLSIALMVISIFATISILYMVELSSMRKSVPIFLKKWVLTYLAKILLVKHQPVGSGDAAEINNTFTNIQLANNLSETMKEQPNVDSNAQVQLWRKLLSEVTMIRQQLATIRQDEETRSEWQMVSYVVWQNSFISWNPEDFCGISYISIPLDTIWIPEVYVYENINEDVSVKINFLNVAYDGTISQSKPWRIVSTCMLNARKFPFDTQKCSITFGPYVHNIEEVVMRSIFSANELKEITLAHYINRGEWELLDIEVLDENLTFGKNLFSKVKYTITLQRTSALYIINLIAPAIFLLMVDFGSMFIPITAGERLGVKVTIVLGFSVLLLILNDLVPSTNSTPILDVSRAQNEVKEEWKTEQESHEVRLLKMLHLQIPAIRNHLEKASEEESNKAQWLMAALVIDRLLCILYVLTVVVSMTAVAAVWASN</sequence>
<keyword evidence="7" id="KW-0406">Ion transport</keyword>
<evidence type="ECO:0000313" key="22">
    <source>
        <dbReference type="Proteomes" id="UP001166052"/>
    </source>
</evidence>
<dbReference type="PRINTS" id="PR00252">
    <property type="entry name" value="NRIONCHANNEL"/>
</dbReference>
<keyword evidence="10" id="KW-0628">Postsynaptic cell membrane</keyword>
<evidence type="ECO:0000256" key="15">
    <source>
        <dbReference type="ARBA" id="ARBA00036239"/>
    </source>
</evidence>
<keyword evidence="1" id="KW-0813">Transport</keyword>
<keyword evidence="5 18" id="KW-1133">Transmembrane helix</keyword>
<keyword evidence="22" id="KW-1185">Reference proteome</keyword>
<keyword evidence="11" id="KW-1071">Ligand-gated ion channel</keyword>
<dbReference type="PANTHER" id="PTHR18945">
    <property type="entry name" value="NEUROTRANSMITTER GATED ION CHANNEL"/>
    <property type="match status" value="1"/>
</dbReference>
<evidence type="ECO:0000256" key="8">
    <source>
        <dbReference type="ARBA" id="ARBA00023136"/>
    </source>
</evidence>
<evidence type="ECO:0000256" key="12">
    <source>
        <dbReference type="ARBA" id="ARBA00023303"/>
    </source>
</evidence>
<accession>A0ABS2Z272</accession>
<evidence type="ECO:0000256" key="13">
    <source>
        <dbReference type="ARBA" id="ARBA00034104"/>
    </source>
</evidence>
<evidence type="ECO:0000256" key="2">
    <source>
        <dbReference type="ARBA" id="ARBA00022475"/>
    </source>
</evidence>
<dbReference type="Pfam" id="PF02931">
    <property type="entry name" value="Neur_chan_LBD"/>
    <property type="match status" value="2"/>
</dbReference>
<evidence type="ECO:0000256" key="9">
    <source>
        <dbReference type="ARBA" id="ARBA00023170"/>
    </source>
</evidence>
<comment type="subcellular location">
    <subcellularLocation>
        <location evidence="13">Postsynaptic cell membrane</location>
        <topology evidence="13">Multi-pass membrane protein</topology>
    </subcellularLocation>
</comment>
<comment type="catalytic activity">
    <reaction evidence="15">
        <text>Na(+)(in) = Na(+)(out)</text>
        <dbReference type="Rhea" id="RHEA:34963"/>
        <dbReference type="ChEBI" id="CHEBI:29101"/>
    </reaction>
</comment>
<evidence type="ECO:0000256" key="16">
    <source>
        <dbReference type="ARBA" id="ARBA00036634"/>
    </source>
</evidence>
<evidence type="ECO:0000256" key="10">
    <source>
        <dbReference type="ARBA" id="ARBA00023257"/>
    </source>
</evidence>
<dbReference type="InterPro" id="IPR036719">
    <property type="entry name" value="Neuro-gated_channel_TM_sf"/>
</dbReference>
<proteinExistence type="predicted"/>
<evidence type="ECO:0000259" key="19">
    <source>
        <dbReference type="Pfam" id="PF02931"/>
    </source>
</evidence>
<dbReference type="Gene3D" id="2.70.170.10">
    <property type="entry name" value="Neurotransmitter-gated ion-channel ligand-binding domain"/>
    <property type="match status" value="2"/>
</dbReference>
<feature type="domain" description="Neurotransmitter-gated ion-channel ligand-binding" evidence="19">
    <location>
        <begin position="1"/>
        <end position="82"/>
    </location>
</feature>
<keyword evidence="3 18" id="KW-0812">Transmembrane</keyword>
<dbReference type="Proteomes" id="UP001166052">
    <property type="component" value="Unassembled WGS sequence"/>
</dbReference>
<evidence type="ECO:0000256" key="5">
    <source>
        <dbReference type="ARBA" id="ARBA00022989"/>
    </source>
</evidence>
<organism evidence="21 22">
    <name type="scientific">Polypterus senegalus</name>
    <name type="common">Senegal bichir</name>
    <dbReference type="NCBI Taxonomy" id="55291"/>
    <lineage>
        <taxon>Eukaryota</taxon>
        <taxon>Metazoa</taxon>
        <taxon>Chordata</taxon>
        <taxon>Craniata</taxon>
        <taxon>Vertebrata</taxon>
        <taxon>Euteleostomi</taxon>
        <taxon>Actinopterygii</taxon>
        <taxon>Polypteriformes</taxon>
        <taxon>Polypteridae</taxon>
        <taxon>Polypterus</taxon>
    </lineage>
</organism>
<reference evidence="21" key="1">
    <citation type="journal article" date="2021" name="Cell">
        <title>Tracing the genetic footprints of vertebrate landing in non-teleost ray-finned fishes.</title>
        <authorList>
            <person name="Bi X."/>
            <person name="Wang K."/>
            <person name="Yang L."/>
            <person name="Pan H."/>
            <person name="Jiang H."/>
            <person name="Wei Q."/>
            <person name="Fang M."/>
            <person name="Yu H."/>
            <person name="Zhu C."/>
            <person name="Cai Y."/>
            <person name="He Y."/>
            <person name="Gan X."/>
            <person name="Zeng H."/>
            <person name="Yu D."/>
            <person name="Zhu Y."/>
            <person name="Jiang H."/>
            <person name="Qiu Q."/>
            <person name="Yang H."/>
            <person name="Zhang Y.E."/>
            <person name="Wang W."/>
            <person name="Zhu M."/>
            <person name="He S."/>
            <person name="Zhang G."/>
        </authorList>
    </citation>
    <scope>NUCLEOTIDE SEQUENCE</scope>
    <source>
        <strain evidence="21">Bchr_001</strain>
    </source>
</reference>
<gene>
    <name evidence="21" type="primary">Htr3a_1</name>
    <name evidence="21" type="ORF">GTO92_0018371</name>
</gene>